<dbReference type="SUPFAM" id="SSF56935">
    <property type="entry name" value="Porins"/>
    <property type="match status" value="1"/>
</dbReference>
<comment type="subcellular location">
    <subcellularLocation>
        <location evidence="1 9">Cell outer membrane</location>
        <topology evidence="1 9">Multi-pass membrane protein</topology>
    </subcellularLocation>
</comment>
<reference evidence="14 15" key="1">
    <citation type="submission" date="2021-08" db="EMBL/GenBank/DDBJ databases">
        <title>Comparative Genomics Analysis of the Genus Qipengyuania Reveals Extensive Genetic Diversity and Metabolic Versatility, Including the Description of Fifteen Novel Species.</title>
        <authorList>
            <person name="Liu Y."/>
        </authorList>
    </citation>
    <scope>NUCLEOTIDE SEQUENCE [LARGE SCALE GENOMIC DNA]</scope>
    <source>
        <strain evidence="14 15">6D47A</strain>
    </source>
</reference>
<keyword evidence="2 9" id="KW-0813">Transport</keyword>
<sequence>MSVALALQKSLPAAPWRSDLRGRSINRGINRVKLQTYLKASAATAVVGLAMVAQPLLAQDTDDQAGVGPAEGADVTDDGAAGGQILVTGTRIKQPNLESASPVTVVTAAEVTQTGTTRVEDLVNSLPQVFAGQGSNVSNGATGTATLNLRGLGSERNLVLVNGRRLVPGDPTTSAADINVIPAAMIERIDVLTGGASSVYGADAVSGVVNFVLDTDFEGFKFDTQYSFYNHNNRAGTDVTGALDARGFPYPSGMTTDGGTFDATLAFGSSFDDGRGHAMGYVGYRKINPVNQSRRDYSACALSSATAAAVSGGAGRYTCGGSATSPTGTVFYNDDFDDLTDADGNGVADSFTSTIGQFGPNRTLLPGFTPYNFAPRNYFQRPDERYTAGVFADYEISEALHPYMEFMFMDDRTVAQIAESGNFGNTLSINCDNPLLSPEQLAQLCDDENLLVSPLPGDAFTTVGNVAAENQARIDRDIGEPQLQTTPFDFFDAAGNTYNRGFAQILRRNVEGGPRQDDLQHTSYRAVLGMRGDLDEVWSYDAYYLYGRTNFAQTYLNDFSVTRLTRALDVVDNPSTPEIDAVCRSVLDGTDPNCVPYNIFSPGTVAPSQAAVSYLSTPGFSRGIVSEQVASAYVSGALGSYGVQSPWASEGVGIVIGAEYRKESLEFQSDVAFQTGDLAGQGAPTLPVSGSFDVKEIFTEVRLPIVQDSWLYDFSITGGYRYSDYNTGNQTDTYKIEGELAPTADIRIRGGYNRAVRAPTVQDLFAPQRVALDGSTDPCSGFVIGSGGSGVAGDPGCIAQGLSAGQFVAPNPASQYNGQIGGNPDLTPETADTYTVGAVLTPTFLPGFSASVDYFNIKIEDAITGIGADTILSACTQTSDPAFCDLINRDNSGSIWRSSNGFVTNTQQNIGGIKTSGIDVNAAYTRQIGNAGRLTLSFVGTWLDELTTDTGIDIPGLDRTYDCVGLYGNTCGVPTPEWRHQARVGFDFTNGIGASVRWRHFGSVTLDAVEENTNLFSGGSSGPAPGGVARPGSAGFGAQNYFDLAFTYEVGDHYKFRLGANNLLDRSPPLTGSQSCPAGFCNGNTFAQVYDAIGRYIYAGVTLDF</sequence>
<keyword evidence="14" id="KW-0675">Receptor</keyword>
<evidence type="ECO:0000313" key="14">
    <source>
        <dbReference type="EMBL" id="MBX7483231.1"/>
    </source>
</evidence>
<evidence type="ECO:0000256" key="8">
    <source>
        <dbReference type="ARBA" id="ARBA00023237"/>
    </source>
</evidence>
<evidence type="ECO:0000256" key="1">
    <source>
        <dbReference type="ARBA" id="ARBA00004571"/>
    </source>
</evidence>
<name>A0ABS7J7J4_9SPHN</name>
<dbReference type="InterPro" id="IPR039426">
    <property type="entry name" value="TonB-dep_rcpt-like"/>
</dbReference>
<feature type="domain" description="TonB-dependent receptor-like beta-barrel" evidence="12">
    <location>
        <begin position="487"/>
        <end position="1063"/>
    </location>
</feature>
<evidence type="ECO:0000256" key="2">
    <source>
        <dbReference type="ARBA" id="ARBA00022448"/>
    </source>
</evidence>
<feature type="short sequence motif" description="TonB C-terminal box" evidence="10">
    <location>
        <begin position="1088"/>
        <end position="1105"/>
    </location>
</feature>
<dbReference type="InterPro" id="IPR010917">
    <property type="entry name" value="TonB_rcpt_CS"/>
</dbReference>
<feature type="domain" description="TonB-dependent receptor plug" evidence="13">
    <location>
        <begin position="97"/>
        <end position="208"/>
    </location>
</feature>
<evidence type="ECO:0000256" key="10">
    <source>
        <dbReference type="PROSITE-ProRule" id="PRU10144"/>
    </source>
</evidence>
<proteinExistence type="inferred from homology"/>
<organism evidence="14 15">
    <name type="scientific">Qipengyuania qiaonensis</name>
    <dbReference type="NCBI Taxonomy" id="2867240"/>
    <lineage>
        <taxon>Bacteria</taxon>
        <taxon>Pseudomonadati</taxon>
        <taxon>Pseudomonadota</taxon>
        <taxon>Alphaproteobacteria</taxon>
        <taxon>Sphingomonadales</taxon>
        <taxon>Erythrobacteraceae</taxon>
        <taxon>Qipengyuania</taxon>
    </lineage>
</organism>
<evidence type="ECO:0000259" key="13">
    <source>
        <dbReference type="Pfam" id="PF07715"/>
    </source>
</evidence>
<evidence type="ECO:0000256" key="9">
    <source>
        <dbReference type="PROSITE-ProRule" id="PRU01360"/>
    </source>
</evidence>
<dbReference type="PROSITE" id="PS01156">
    <property type="entry name" value="TONB_DEPENDENT_REC_2"/>
    <property type="match status" value="1"/>
</dbReference>
<evidence type="ECO:0000256" key="5">
    <source>
        <dbReference type="ARBA" id="ARBA00022729"/>
    </source>
</evidence>
<dbReference type="InterPro" id="IPR000531">
    <property type="entry name" value="Beta-barrel_TonB"/>
</dbReference>
<dbReference type="Gene3D" id="2.40.170.20">
    <property type="entry name" value="TonB-dependent receptor, beta-barrel domain"/>
    <property type="match status" value="1"/>
</dbReference>
<evidence type="ECO:0000313" key="15">
    <source>
        <dbReference type="Proteomes" id="UP000755104"/>
    </source>
</evidence>
<keyword evidence="15" id="KW-1185">Reference proteome</keyword>
<evidence type="ECO:0000256" key="7">
    <source>
        <dbReference type="ARBA" id="ARBA00023136"/>
    </source>
</evidence>
<comment type="similarity">
    <text evidence="9 11">Belongs to the TonB-dependent receptor family.</text>
</comment>
<dbReference type="Pfam" id="PF00593">
    <property type="entry name" value="TonB_dep_Rec_b-barrel"/>
    <property type="match status" value="1"/>
</dbReference>
<gene>
    <name evidence="14" type="ORF">K3174_11885</name>
</gene>
<dbReference type="PANTHER" id="PTHR47234:SF2">
    <property type="entry name" value="TONB-DEPENDENT RECEPTOR"/>
    <property type="match status" value="1"/>
</dbReference>
<keyword evidence="6 11" id="KW-0798">TonB box</keyword>
<dbReference type="InterPro" id="IPR012910">
    <property type="entry name" value="Plug_dom"/>
</dbReference>
<dbReference type="Proteomes" id="UP000755104">
    <property type="component" value="Unassembled WGS sequence"/>
</dbReference>
<accession>A0ABS7J7J4</accession>
<keyword evidence="7 9" id="KW-0472">Membrane</keyword>
<evidence type="ECO:0000256" key="11">
    <source>
        <dbReference type="RuleBase" id="RU003357"/>
    </source>
</evidence>
<keyword evidence="4 9" id="KW-0812">Transmembrane</keyword>
<dbReference type="PANTHER" id="PTHR47234">
    <property type="match status" value="1"/>
</dbReference>
<evidence type="ECO:0000259" key="12">
    <source>
        <dbReference type="Pfam" id="PF00593"/>
    </source>
</evidence>
<dbReference type="EMBL" id="JAIGNO010000007">
    <property type="protein sequence ID" value="MBX7483231.1"/>
    <property type="molecule type" value="Genomic_DNA"/>
</dbReference>
<comment type="caution">
    <text evidence="14">The sequence shown here is derived from an EMBL/GenBank/DDBJ whole genome shotgun (WGS) entry which is preliminary data.</text>
</comment>
<dbReference type="InterPro" id="IPR036942">
    <property type="entry name" value="Beta-barrel_TonB_sf"/>
</dbReference>
<dbReference type="PROSITE" id="PS52016">
    <property type="entry name" value="TONB_DEPENDENT_REC_3"/>
    <property type="match status" value="1"/>
</dbReference>
<protein>
    <submittedName>
        <fullName evidence="14">TonB-dependent receptor</fullName>
    </submittedName>
</protein>
<evidence type="ECO:0000256" key="4">
    <source>
        <dbReference type="ARBA" id="ARBA00022692"/>
    </source>
</evidence>
<keyword evidence="5" id="KW-0732">Signal</keyword>
<keyword evidence="3 9" id="KW-1134">Transmembrane beta strand</keyword>
<evidence type="ECO:0000256" key="3">
    <source>
        <dbReference type="ARBA" id="ARBA00022452"/>
    </source>
</evidence>
<keyword evidence="8 9" id="KW-0998">Cell outer membrane</keyword>
<dbReference type="Gene3D" id="2.170.130.10">
    <property type="entry name" value="TonB-dependent receptor, plug domain"/>
    <property type="match status" value="1"/>
</dbReference>
<dbReference type="InterPro" id="IPR037066">
    <property type="entry name" value="Plug_dom_sf"/>
</dbReference>
<evidence type="ECO:0000256" key="6">
    <source>
        <dbReference type="ARBA" id="ARBA00023077"/>
    </source>
</evidence>
<dbReference type="Pfam" id="PF07715">
    <property type="entry name" value="Plug"/>
    <property type="match status" value="1"/>
</dbReference>